<dbReference type="STRING" id="1073090.A0A1L9S7Q5"/>
<dbReference type="VEuPathDB" id="FungiDB:ASPZODRAFT_48236"/>
<sequence>FLSSETIALRTEDSSCRYNIHEDLLRSKCQSIGAALKGGFVEGQQRVYTCKDASDGTLIRFIEWAYRGDYAESVGTAEPKQAQPEEDGLESSTDETAIIDDIDDGNCPLLVHLALYIFGDKYLVADLKQIALKKLRDCLKQMDMPKTLNNRLAVIKTLRVAFTNLPHTDPLLAWLAQYAAYALHKLSCTALYRLLGELPDLASRVIARVAAASQPPW</sequence>
<keyword evidence="2" id="KW-1185">Reference proteome</keyword>
<dbReference type="Gene3D" id="3.30.710.10">
    <property type="entry name" value="Potassium Channel Kv1.1, Chain A"/>
    <property type="match status" value="1"/>
</dbReference>
<dbReference type="EMBL" id="KV878353">
    <property type="protein sequence ID" value="OJJ43189.1"/>
    <property type="molecule type" value="Genomic_DNA"/>
</dbReference>
<evidence type="ECO:0008006" key="3">
    <source>
        <dbReference type="Google" id="ProtNLM"/>
    </source>
</evidence>
<proteinExistence type="predicted"/>
<dbReference type="GeneID" id="34614865"/>
<name>A0A1L9S7Q5_9EURO</name>
<feature type="non-terminal residue" evidence="1">
    <location>
        <position position="217"/>
    </location>
</feature>
<gene>
    <name evidence="1" type="ORF">ASPZODRAFT_48236</name>
</gene>
<dbReference type="OrthoDB" id="6359816at2759"/>
<dbReference type="PANTHER" id="PTHR47843:SF2">
    <property type="entry name" value="BTB DOMAIN-CONTAINING PROTEIN"/>
    <property type="match status" value="1"/>
</dbReference>
<dbReference type="PANTHER" id="PTHR47843">
    <property type="entry name" value="BTB DOMAIN-CONTAINING PROTEIN-RELATED"/>
    <property type="match status" value="1"/>
</dbReference>
<reference evidence="2" key="1">
    <citation type="journal article" date="2017" name="Genome Biol.">
        <title>Comparative genomics reveals high biological diversity and specific adaptations in the industrially and medically important fungal genus Aspergillus.</title>
        <authorList>
            <person name="de Vries R.P."/>
            <person name="Riley R."/>
            <person name="Wiebenga A."/>
            <person name="Aguilar-Osorio G."/>
            <person name="Amillis S."/>
            <person name="Uchima C.A."/>
            <person name="Anderluh G."/>
            <person name="Asadollahi M."/>
            <person name="Askin M."/>
            <person name="Barry K."/>
            <person name="Battaglia E."/>
            <person name="Bayram O."/>
            <person name="Benocci T."/>
            <person name="Braus-Stromeyer S.A."/>
            <person name="Caldana C."/>
            <person name="Canovas D."/>
            <person name="Cerqueira G.C."/>
            <person name="Chen F."/>
            <person name="Chen W."/>
            <person name="Choi C."/>
            <person name="Clum A."/>
            <person name="Dos Santos R.A."/>
            <person name="Damasio A.R."/>
            <person name="Diallinas G."/>
            <person name="Emri T."/>
            <person name="Fekete E."/>
            <person name="Flipphi M."/>
            <person name="Freyberg S."/>
            <person name="Gallo A."/>
            <person name="Gournas C."/>
            <person name="Habgood R."/>
            <person name="Hainaut M."/>
            <person name="Harispe M.L."/>
            <person name="Henrissat B."/>
            <person name="Hilden K.S."/>
            <person name="Hope R."/>
            <person name="Hossain A."/>
            <person name="Karabika E."/>
            <person name="Karaffa L."/>
            <person name="Karanyi Z."/>
            <person name="Krasevec N."/>
            <person name="Kuo A."/>
            <person name="Kusch H."/>
            <person name="LaButti K."/>
            <person name="Lagendijk E.L."/>
            <person name="Lapidus A."/>
            <person name="Levasseur A."/>
            <person name="Lindquist E."/>
            <person name="Lipzen A."/>
            <person name="Logrieco A.F."/>
            <person name="MacCabe A."/>
            <person name="Maekelae M.R."/>
            <person name="Malavazi I."/>
            <person name="Melin P."/>
            <person name="Meyer V."/>
            <person name="Mielnichuk N."/>
            <person name="Miskei M."/>
            <person name="Molnar A.P."/>
            <person name="Mule G."/>
            <person name="Ngan C.Y."/>
            <person name="Orejas M."/>
            <person name="Orosz E."/>
            <person name="Ouedraogo J.P."/>
            <person name="Overkamp K.M."/>
            <person name="Park H.-S."/>
            <person name="Perrone G."/>
            <person name="Piumi F."/>
            <person name="Punt P.J."/>
            <person name="Ram A.F."/>
            <person name="Ramon A."/>
            <person name="Rauscher S."/>
            <person name="Record E."/>
            <person name="Riano-Pachon D.M."/>
            <person name="Robert V."/>
            <person name="Roehrig J."/>
            <person name="Ruller R."/>
            <person name="Salamov A."/>
            <person name="Salih N.S."/>
            <person name="Samson R.A."/>
            <person name="Sandor E."/>
            <person name="Sanguinetti M."/>
            <person name="Schuetze T."/>
            <person name="Sepcic K."/>
            <person name="Shelest E."/>
            <person name="Sherlock G."/>
            <person name="Sophianopoulou V."/>
            <person name="Squina F.M."/>
            <person name="Sun H."/>
            <person name="Susca A."/>
            <person name="Todd R.B."/>
            <person name="Tsang A."/>
            <person name="Unkles S.E."/>
            <person name="van de Wiele N."/>
            <person name="van Rossen-Uffink D."/>
            <person name="Oliveira J.V."/>
            <person name="Vesth T.C."/>
            <person name="Visser J."/>
            <person name="Yu J.-H."/>
            <person name="Zhou M."/>
            <person name="Andersen M.R."/>
            <person name="Archer D.B."/>
            <person name="Baker S.E."/>
            <person name="Benoit I."/>
            <person name="Brakhage A.A."/>
            <person name="Braus G.H."/>
            <person name="Fischer R."/>
            <person name="Frisvad J.C."/>
            <person name="Goldman G.H."/>
            <person name="Houbraken J."/>
            <person name="Oakley B."/>
            <person name="Pocsi I."/>
            <person name="Scazzocchio C."/>
            <person name="Seiboth B."/>
            <person name="vanKuyk P.A."/>
            <person name="Wortman J."/>
            <person name="Dyer P.S."/>
            <person name="Grigoriev I.V."/>
        </authorList>
    </citation>
    <scope>NUCLEOTIDE SEQUENCE [LARGE SCALE GENOMIC DNA]</scope>
    <source>
        <strain evidence="2">CBS 506.65</strain>
    </source>
</reference>
<organism evidence="1 2">
    <name type="scientific">Penicilliopsis zonata CBS 506.65</name>
    <dbReference type="NCBI Taxonomy" id="1073090"/>
    <lineage>
        <taxon>Eukaryota</taxon>
        <taxon>Fungi</taxon>
        <taxon>Dikarya</taxon>
        <taxon>Ascomycota</taxon>
        <taxon>Pezizomycotina</taxon>
        <taxon>Eurotiomycetes</taxon>
        <taxon>Eurotiomycetidae</taxon>
        <taxon>Eurotiales</taxon>
        <taxon>Aspergillaceae</taxon>
        <taxon>Penicilliopsis</taxon>
    </lineage>
</organism>
<protein>
    <recommendedName>
        <fullName evidence="3">BTB domain-containing protein</fullName>
    </recommendedName>
</protein>
<dbReference type="Proteomes" id="UP000184188">
    <property type="component" value="Unassembled WGS sequence"/>
</dbReference>
<dbReference type="RefSeq" id="XP_022577699.1">
    <property type="nucleotide sequence ID" value="XM_022728401.1"/>
</dbReference>
<dbReference type="InterPro" id="IPR011333">
    <property type="entry name" value="SKP1/BTB/POZ_sf"/>
</dbReference>
<dbReference type="AlphaFoldDB" id="A0A1L9S7Q5"/>
<feature type="non-terminal residue" evidence="1">
    <location>
        <position position="1"/>
    </location>
</feature>
<evidence type="ECO:0000313" key="1">
    <source>
        <dbReference type="EMBL" id="OJJ43189.1"/>
    </source>
</evidence>
<evidence type="ECO:0000313" key="2">
    <source>
        <dbReference type="Proteomes" id="UP000184188"/>
    </source>
</evidence>
<accession>A0A1L9S7Q5</accession>